<dbReference type="SMART" id="SM00304">
    <property type="entry name" value="HAMP"/>
    <property type="match status" value="2"/>
</dbReference>
<dbReference type="Pfam" id="PF00015">
    <property type="entry name" value="MCPsignal"/>
    <property type="match status" value="1"/>
</dbReference>
<evidence type="ECO:0000256" key="4">
    <source>
        <dbReference type="ARBA" id="ARBA00022500"/>
    </source>
</evidence>
<evidence type="ECO:0000256" key="2">
    <source>
        <dbReference type="ARBA" id="ARBA00022475"/>
    </source>
</evidence>
<dbReference type="SUPFAM" id="SSF58104">
    <property type="entry name" value="Methyl-accepting chemotaxis protein (MCP) signaling domain"/>
    <property type="match status" value="1"/>
</dbReference>
<dbReference type="SMART" id="SM00283">
    <property type="entry name" value="MA"/>
    <property type="match status" value="1"/>
</dbReference>
<evidence type="ECO:0000313" key="14">
    <source>
        <dbReference type="EMBL" id="MBC3474407.1"/>
    </source>
</evidence>
<proteinExistence type="inferred from homology"/>
<dbReference type="InterPro" id="IPR033479">
    <property type="entry name" value="dCache_1"/>
</dbReference>
<evidence type="ECO:0000259" key="12">
    <source>
        <dbReference type="PROSITE" id="PS50111"/>
    </source>
</evidence>
<dbReference type="PANTHER" id="PTHR32089">
    <property type="entry name" value="METHYL-ACCEPTING CHEMOTAXIS PROTEIN MCPB"/>
    <property type="match status" value="1"/>
</dbReference>
<evidence type="ECO:0000256" key="8">
    <source>
        <dbReference type="ARBA" id="ARBA00023224"/>
    </source>
</evidence>
<feature type="transmembrane region" description="Helical" evidence="11">
    <location>
        <begin position="278"/>
        <end position="301"/>
    </location>
</feature>
<gene>
    <name evidence="14" type="ORF">HU747_02230</name>
</gene>
<keyword evidence="7 11" id="KW-0472">Membrane</keyword>
<dbReference type="CDD" id="cd12913">
    <property type="entry name" value="PDC1_MCP_like"/>
    <property type="match status" value="1"/>
</dbReference>
<evidence type="ECO:0000259" key="13">
    <source>
        <dbReference type="PROSITE" id="PS50885"/>
    </source>
</evidence>
<comment type="caution">
    <text evidence="14">The sequence shown here is derived from an EMBL/GenBank/DDBJ whole genome shotgun (WGS) entry which is preliminary data.</text>
</comment>
<dbReference type="InterPro" id="IPR004089">
    <property type="entry name" value="MCPsignal_dom"/>
</dbReference>
<keyword evidence="6 11" id="KW-1133">Transmembrane helix</keyword>
<evidence type="ECO:0000256" key="3">
    <source>
        <dbReference type="ARBA" id="ARBA00022481"/>
    </source>
</evidence>
<dbReference type="CDD" id="cd12912">
    <property type="entry name" value="PDC2_MCP_like"/>
    <property type="match status" value="1"/>
</dbReference>
<dbReference type="Pfam" id="PF00672">
    <property type="entry name" value="HAMP"/>
    <property type="match status" value="1"/>
</dbReference>
<evidence type="ECO:0000256" key="11">
    <source>
        <dbReference type="SAM" id="Phobius"/>
    </source>
</evidence>
<dbReference type="Proteomes" id="UP000628086">
    <property type="component" value="Unassembled WGS sequence"/>
</dbReference>
<sequence>MISMMKFSHKILLAAALVVVCAFALFTRYNYSWQQRLLARELQGQLREVGALSADSIHNWLSGRVLLVESLAQRLAADTREAAVEQAFDQDVLRNTFNMVYLARADGSFSIRPQQDMPAGYDARQRDWYQRVQSRDASVLTEPYINAATQEMIMAVAAPVSRAGELLGAVGAGMPIDTLVQIINSVDLQGKGYAYLVNGEGKILVHPQTDLVNRRLAELDPAKPLSISRELQEHEVDGHVRIDTFIPVAGLPGTDWYVGLSVDRDLAYEQLSDFSRSALIAMVVSVVLVMLALGGLLRLLLKPLVRMGDAMGDIAAGEGDLTQRLPAGGRDELSLLALAFNRFVERMQSTIGQVATGSVGVDEGARRVVHASQTTLSQSSELVQRSDSVAAAIEQLGAAAQEIAGSAARVSLQSAEARTQAEQGHSILGEGSAALDALAAQVDSARASIEQLGGQTEAIGRILEVIHGIAKQTNLLALNAAIEAARAGEAGRGFAVVADEVRQLAHRSQASAQEIQDMIESLQAGARLSVDSMVASHRHAERSVEVIAQACRGIDSVIGRLADIDEMNQSVAAATEQQRAVVESINREVGEISLLNQQVQASQQQALQVCEALDGRSGELRRLVASFRIE</sequence>
<keyword evidence="5 11" id="KW-0812">Transmembrane</keyword>
<dbReference type="EMBL" id="JABWRS010000001">
    <property type="protein sequence ID" value="MBC3474407.1"/>
    <property type="molecule type" value="Genomic_DNA"/>
</dbReference>
<reference evidence="14 15" key="1">
    <citation type="journal article" date="2020" name="Microorganisms">
        <title>Reliable Identification of Environmental Pseudomonas Isolates Using the rpoD Gene.</title>
        <authorList>
            <consortium name="The Broad Institute Genome Sequencing Platform"/>
            <person name="Girard L."/>
            <person name="Lood C."/>
            <person name="Rokni-Zadeh H."/>
            <person name="van Noort V."/>
            <person name="Lavigne R."/>
            <person name="De Mot R."/>
        </authorList>
    </citation>
    <scope>NUCLEOTIDE SEQUENCE [LARGE SCALE GENOMIC DNA]</scope>
    <source>
        <strain evidence="14 15">RW7P2</strain>
    </source>
</reference>
<organism evidence="14 15">
    <name type="scientific">Pseudomonas taiwanensis</name>
    <dbReference type="NCBI Taxonomy" id="470150"/>
    <lineage>
        <taxon>Bacteria</taxon>
        <taxon>Pseudomonadati</taxon>
        <taxon>Pseudomonadota</taxon>
        <taxon>Gammaproteobacteria</taxon>
        <taxon>Pseudomonadales</taxon>
        <taxon>Pseudomonadaceae</taxon>
        <taxon>Pseudomonas</taxon>
    </lineage>
</organism>
<dbReference type="CDD" id="cd11386">
    <property type="entry name" value="MCP_signal"/>
    <property type="match status" value="1"/>
</dbReference>
<dbReference type="Gene3D" id="3.30.450.20">
    <property type="entry name" value="PAS domain"/>
    <property type="match status" value="2"/>
</dbReference>
<comment type="similarity">
    <text evidence="9">Belongs to the methyl-accepting chemotaxis (MCP) protein family.</text>
</comment>
<evidence type="ECO:0000256" key="1">
    <source>
        <dbReference type="ARBA" id="ARBA00004651"/>
    </source>
</evidence>
<comment type="subcellular location">
    <subcellularLocation>
        <location evidence="1">Cell membrane</location>
        <topology evidence="1">Multi-pass membrane protein</topology>
    </subcellularLocation>
</comment>
<keyword evidence="4" id="KW-0145">Chemotaxis</keyword>
<evidence type="ECO:0000256" key="5">
    <source>
        <dbReference type="ARBA" id="ARBA00022692"/>
    </source>
</evidence>
<dbReference type="InterPro" id="IPR003660">
    <property type="entry name" value="HAMP_dom"/>
</dbReference>
<dbReference type="PANTHER" id="PTHR32089:SF39">
    <property type="entry name" value="METHYL-ACCEPTING CHEMOTAXIS PROTEIN HLYB"/>
    <property type="match status" value="1"/>
</dbReference>
<feature type="domain" description="HAMP" evidence="13">
    <location>
        <begin position="298"/>
        <end position="352"/>
    </location>
</feature>
<dbReference type="CDD" id="cd06225">
    <property type="entry name" value="HAMP"/>
    <property type="match status" value="1"/>
</dbReference>
<keyword evidence="2" id="KW-1003">Cell membrane</keyword>
<feature type="domain" description="Methyl-accepting transducer" evidence="12">
    <location>
        <begin position="357"/>
        <end position="593"/>
    </location>
</feature>
<keyword evidence="15" id="KW-1185">Reference proteome</keyword>
<dbReference type="SUPFAM" id="SSF103190">
    <property type="entry name" value="Sensory domain-like"/>
    <property type="match status" value="1"/>
</dbReference>
<evidence type="ECO:0000256" key="7">
    <source>
        <dbReference type="ARBA" id="ARBA00023136"/>
    </source>
</evidence>
<evidence type="ECO:0000256" key="9">
    <source>
        <dbReference type="ARBA" id="ARBA00029447"/>
    </source>
</evidence>
<dbReference type="PROSITE" id="PS50885">
    <property type="entry name" value="HAMP"/>
    <property type="match status" value="1"/>
</dbReference>
<keyword evidence="3" id="KW-0488">Methylation</keyword>
<dbReference type="InterPro" id="IPR029151">
    <property type="entry name" value="Sensor-like_sf"/>
</dbReference>
<dbReference type="PROSITE" id="PS50111">
    <property type="entry name" value="CHEMOTAXIS_TRANSDUC_2"/>
    <property type="match status" value="1"/>
</dbReference>
<evidence type="ECO:0000313" key="15">
    <source>
        <dbReference type="Proteomes" id="UP000628086"/>
    </source>
</evidence>
<dbReference type="Pfam" id="PF02743">
    <property type="entry name" value="dCache_1"/>
    <property type="match status" value="1"/>
</dbReference>
<evidence type="ECO:0000256" key="6">
    <source>
        <dbReference type="ARBA" id="ARBA00022989"/>
    </source>
</evidence>
<name>A0ABR6V1L8_9PSED</name>
<keyword evidence="8 10" id="KW-0807">Transducer</keyword>
<protein>
    <submittedName>
        <fullName evidence="14">Methyl-accepting chemotaxis protein</fullName>
    </submittedName>
</protein>
<dbReference type="Gene3D" id="1.10.287.950">
    <property type="entry name" value="Methyl-accepting chemotaxis protein"/>
    <property type="match status" value="1"/>
</dbReference>
<evidence type="ECO:0000256" key="10">
    <source>
        <dbReference type="PROSITE-ProRule" id="PRU00284"/>
    </source>
</evidence>
<accession>A0ABR6V1L8</accession>